<dbReference type="GO" id="GO:0005886">
    <property type="term" value="C:plasma membrane"/>
    <property type="evidence" value="ECO:0007669"/>
    <property type="project" value="TreeGrafter"/>
</dbReference>
<evidence type="ECO:0000256" key="1">
    <source>
        <dbReference type="SAM" id="MobiDB-lite"/>
    </source>
</evidence>
<dbReference type="PANTHER" id="PTHR11188:SF166">
    <property type="entry name" value="ARRESTIN (OR S-ANTIGEN), N-TERMINAL DOMAIN PROTEIN (AFU_ORTHOLOGUE AFUA_7G02050)"/>
    <property type="match status" value="1"/>
</dbReference>
<feature type="signal peptide" evidence="2">
    <location>
        <begin position="1"/>
        <end position="27"/>
    </location>
</feature>
<dbReference type="InterPro" id="IPR014752">
    <property type="entry name" value="Arrestin-like_C"/>
</dbReference>
<dbReference type="GeneID" id="63731804"/>
<dbReference type="PANTHER" id="PTHR11188">
    <property type="entry name" value="ARRESTIN DOMAIN CONTAINING PROTEIN"/>
    <property type="match status" value="1"/>
</dbReference>
<dbReference type="InterPro" id="IPR050357">
    <property type="entry name" value="Arrestin_domain-protein"/>
</dbReference>
<feature type="compositionally biased region" description="Polar residues" evidence="1">
    <location>
        <begin position="147"/>
        <end position="164"/>
    </location>
</feature>
<dbReference type="InterPro" id="IPR011021">
    <property type="entry name" value="Arrestin-like_N"/>
</dbReference>
<dbReference type="EMBL" id="KV878130">
    <property type="protein sequence ID" value="OJJ03745.1"/>
    <property type="molecule type" value="Genomic_DNA"/>
</dbReference>
<dbReference type="Gene3D" id="2.60.40.640">
    <property type="match status" value="2"/>
</dbReference>
<dbReference type="RefSeq" id="XP_040669507.1">
    <property type="nucleotide sequence ID" value="XM_040816293.1"/>
</dbReference>
<gene>
    <name evidence="4" type="ORF">ASPVEDRAFT_752573</name>
</gene>
<dbReference type="GO" id="GO:0031625">
    <property type="term" value="F:ubiquitin protein ligase binding"/>
    <property type="evidence" value="ECO:0007669"/>
    <property type="project" value="TreeGrafter"/>
</dbReference>
<dbReference type="GO" id="GO:0005829">
    <property type="term" value="C:cytosol"/>
    <property type="evidence" value="ECO:0007669"/>
    <property type="project" value="TreeGrafter"/>
</dbReference>
<reference evidence="5" key="1">
    <citation type="journal article" date="2017" name="Genome Biol.">
        <title>Comparative genomics reveals high biological diversity and specific adaptations in the industrially and medically important fungal genus Aspergillus.</title>
        <authorList>
            <person name="de Vries R.P."/>
            <person name="Riley R."/>
            <person name="Wiebenga A."/>
            <person name="Aguilar-Osorio G."/>
            <person name="Amillis S."/>
            <person name="Uchima C.A."/>
            <person name="Anderluh G."/>
            <person name="Asadollahi M."/>
            <person name="Askin M."/>
            <person name="Barry K."/>
            <person name="Battaglia E."/>
            <person name="Bayram O."/>
            <person name="Benocci T."/>
            <person name="Braus-Stromeyer S.A."/>
            <person name="Caldana C."/>
            <person name="Canovas D."/>
            <person name="Cerqueira G.C."/>
            <person name="Chen F."/>
            <person name="Chen W."/>
            <person name="Choi C."/>
            <person name="Clum A."/>
            <person name="Dos Santos R.A."/>
            <person name="Damasio A.R."/>
            <person name="Diallinas G."/>
            <person name="Emri T."/>
            <person name="Fekete E."/>
            <person name="Flipphi M."/>
            <person name="Freyberg S."/>
            <person name="Gallo A."/>
            <person name="Gournas C."/>
            <person name="Habgood R."/>
            <person name="Hainaut M."/>
            <person name="Harispe M.L."/>
            <person name="Henrissat B."/>
            <person name="Hilden K.S."/>
            <person name="Hope R."/>
            <person name="Hossain A."/>
            <person name="Karabika E."/>
            <person name="Karaffa L."/>
            <person name="Karanyi Z."/>
            <person name="Krasevec N."/>
            <person name="Kuo A."/>
            <person name="Kusch H."/>
            <person name="LaButti K."/>
            <person name="Lagendijk E.L."/>
            <person name="Lapidus A."/>
            <person name="Levasseur A."/>
            <person name="Lindquist E."/>
            <person name="Lipzen A."/>
            <person name="Logrieco A.F."/>
            <person name="MacCabe A."/>
            <person name="Maekelae M.R."/>
            <person name="Malavazi I."/>
            <person name="Melin P."/>
            <person name="Meyer V."/>
            <person name="Mielnichuk N."/>
            <person name="Miskei M."/>
            <person name="Molnar A.P."/>
            <person name="Mule G."/>
            <person name="Ngan C.Y."/>
            <person name="Orejas M."/>
            <person name="Orosz E."/>
            <person name="Ouedraogo J.P."/>
            <person name="Overkamp K.M."/>
            <person name="Park H.-S."/>
            <person name="Perrone G."/>
            <person name="Piumi F."/>
            <person name="Punt P.J."/>
            <person name="Ram A.F."/>
            <person name="Ramon A."/>
            <person name="Rauscher S."/>
            <person name="Record E."/>
            <person name="Riano-Pachon D.M."/>
            <person name="Robert V."/>
            <person name="Roehrig J."/>
            <person name="Ruller R."/>
            <person name="Salamov A."/>
            <person name="Salih N.S."/>
            <person name="Samson R.A."/>
            <person name="Sandor E."/>
            <person name="Sanguinetti M."/>
            <person name="Schuetze T."/>
            <person name="Sepcic K."/>
            <person name="Shelest E."/>
            <person name="Sherlock G."/>
            <person name="Sophianopoulou V."/>
            <person name="Squina F.M."/>
            <person name="Sun H."/>
            <person name="Susca A."/>
            <person name="Todd R.B."/>
            <person name="Tsang A."/>
            <person name="Unkles S.E."/>
            <person name="van de Wiele N."/>
            <person name="van Rossen-Uffink D."/>
            <person name="Oliveira J.V."/>
            <person name="Vesth T.C."/>
            <person name="Visser J."/>
            <person name="Yu J.-H."/>
            <person name="Zhou M."/>
            <person name="Andersen M.R."/>
            <person name="Archer D.B."/>
            <person name="Baker S.E."/>
            <person name="Benoit I."/>
            <person name="Brakhage A.A."/>
            <person name="Braus G.H."/>
            <person name="Fischer R."/>
            <person name="Frisvad J.C."/>
            <person name="Goldman G.H."/>
            <person name="Houbraken J."/>
            <person name="Oakley B."/>
            <person name="Pocsi I."/>
            <person name="Scazzocchio C."/>
            <person name="Seiboth B."/>
            <person name="vanKuyk P.A."/>
            <person name="Wortman J."/>
            <person name="Dyer P.S."/>
            <person name="Grigoriev I.V."/>
        </authorList>
    </citation>
    <scope>NUCLEOTIDE SEQUENCE [LARGE SCALE GENOMIC DNA]</scope>
    <source>
        <strain evidence="5">CBS 583.65</strain>
    </source>
</reference>
<evidence type="ECO:0000313" key="4">
    <source>
        <dbReference type="EMBL" id="OJJ03745.1"/>
    </source>
</evidence>
<evidence type="ECO:0000313" key="5">
    <source>
        <dbReference type="Proteomes" id="UP000184073"/>
    </source>
</evidence>
<sequence length="373" mass="41238">MRTAGHGLTTNTHARMLFLSLLSHASAWLKARRPNSMLSQVDRLLGASPCMDVRIHLCKESSADAVAGQVVLASDTQLDIATVAIRLSGSATSRVHSGRLSESHQLFNISEQLFPPSKFANSFSCKNVTLPPGEHVFAFSIKLPQTTQHKTSKRSQLPPSTGDKSSPEEIKYVLEATVRQNGFGRGLLRGRKATRSINIPSQPNTTLPSQPQIQAQTRRITSTAGTEPSTCEARAKLNGPFLVLNNPIPLSVEIANISTDSIYLHDFQTMLFETTDVRAKGHSESHTRSWVVQTMANLQQPFVPEIRDIDGTDGEEELVFSLDKSLWSRYIVPPALSPSFETSNIRRRYRLEIRLGIRFGGNNVSFLPFYLAT</sequence>
<keyword evidence="2" id="KW-0732">Signal</keyword>
<dbReference type="AlphaFoldDB" id="A0A1L9PQM1"/>
<dbReference type="STRING" id="1036611.A0A1L9PQM1"/>
<dbReference type="GO" id="GO:0070086">
    <property type="term" value="P:ubiquitin-dependent endocytosis"/>
    <property type="evidence" value="ECO:0007669"/>
    <property type="project" value="TreeGrafter"/>
</dbReference>
<feature type="domain" description="Arrestin-like N-terminal" evidence="3">
    <location>
        <begin position="64"/>
        <end position="179"/>
    </location>
</feature>
<dbReference type="VEuPathDB" id="FungiDB:ASPVEDRAFT_752573"/>
<evidence type="ECO:0000259" key="3">
    <source>
        <dbReference type="Pfam" id="PF00339"/>
    </source>
</evidence>
<dbReference type="Proteomes" id="UP000184073">
    <property type="component" value="Unassembled WGS sequence"/>
</dbReference>
<dbReference type="OrthoDB" id="3365616at2759"/>
<accession>A0A1L9PQM1</accession>
<feature type="region of interest" description="Disordered" evidence="1">
    <location>
        <begin position="147"/>
        <end position="168"/>
    </location>
</feature>
<name>A0A1L9PQM1_ASPVE</name>
<feature type="chain" id="PRO_5012724851" description="Arrestin-like N-terminal domain-containing protein" evidence="2">
    <location>
        <begin position="28"/>
        <end position="373"/>
    </location>
</feature>
<keyword evidence="5" id="KW-1185">Reference proteome</keyword>
<evidence type="ECO:0000256" key="2">
    <source>
        <dbReference type="SAM" id="SignalP"/>
    </source>
</evidence>
<protein>
    <recommendedName>
        <fullName evidence="3">Arrestin-like N-terminal domain-containing protein</fullName>
    </recommendedName>
</protein>
<dbReference type="CDD" id="cd22952">
    <property type="entry name" value="ART10-like"/>
    <property type="match status" value="1"/>
</dbReference>
<dbReference type="GO" id="GO:0030674">
    <property type="term" value="F:protein-macromolecule adaptor activity"/>
    <property type="evidence" value="ECO:0007669"/>
    <property type="project" value="TreeGrafter"/>
</dbReference>
<organism evidence="4 5">
    <name type="scientific">Aspergillus versicolor CBS 583.65</name>
    <dbReference type="NCBI Taxonomy" id="1036611"/>
    <lineage>
        <taxon>Eukaryota</taxon>
        <taxon>Fungi</taxon>
        <taxon>Dikarya</taxon>
        <taxon>Ascomycota</taxon>
        <taxon>Pezizomycotina</taxon>
        <taxon>Eurotiomycetes</taxon>
        <taxon>Eurotiomycetidae</taxon>
        <taxon>Eurotiales</taxon>
        <taxon>Aspergillaceae</taxon>
        <taxon>Aspergillus</taxon>
        <taxon>Aspergillus subgen. Nidulantes</taxon>
    </lineage>
</organism>
<proteinExistence type="predicted"/>
<dbReference type="Pfam" id="PF00339">
    <property type="entry name" value="Arrestin_N"/>
    <property type="match status" value="1"/>
</dbReference>